<comment type="caution">
    <text evidence="2">The sequence shown here is derived from an EMBL/GenBank/DDBJ whole genome shotgun (WGS) entry which is preliminary data.</text>
</comment>
<dbReference type="RefSeq" id="XP_011133272.1">
    <property type="nucleotide sequence ID" value="XM_011134970.1"/>
</dbReference>
<evidence type="ECO:0000256" key="1">
    <source>
        <dbReference type="SAM" id="MobiDB-lite"/>
    </source>
</evidence>
<reference evidence="2" key="1">
    <citation type="submission" date="2013-12" db="EMBL/GenBank/DDBJ databases">
        <authorList>
            <person name="Omoto C.K."/>
            <person name="Sibley D."/>
            <person name="Venepally P."/>
            <person name="Hadjithomas M."/>
            <person name="Karamycheva S."/>
            <person name="Brunk B."/>
            <person name="Roos D."/>
            <person name="Caler E."/>
            <person name="Lorenzi H."/>
        </authorList>
    </citation>
    <scope>NUCLEOTIDE SEQUENCE</scope>
</reference>
<accession>A0A023AYY1</accession>
<evidence type="ECO:0000313" key="3">
    <source>
        <dbReference type="Proteomes" id="UP000019763"/>
    </source>
</evidence>
<dbReference type="AlphaFoldDB" id="A0A023AYY1"/>
<protein>
    <submittedName>
        <fullName evidence="2">Uncharacterized protein</fullName>
    </submittedName>
</protein>
<dbReference type="Proteomes" id="UP000019763">
    <property type="component" value="Unassembled WGS sequence"/>
</dbReference>
<dbReference type="EMBL" id="AFNH02001273">
    <property type="protein sequence ID" value="EZG43490.1"/>
    <property type="molecule type" value="Genomic_DNA"/>
</dbReference>
<feature type="region of interest" description="Disordered" evidence="1">
    <location>
        <begin position="96"/>
        <end position="116"/>
    </location>
</feature>
<keyword evidence="3" id="KW-1185">Reference proteome</keyword>
<evidence type="ECO:0000313" key="2">
    <source>
        <dbReference type="EMBL" id="EZG43490.1"/>
    </source>
</evidence>
<proteinExistence type="predicted"/>
<dbReference type="VEuPathDB" id="CryptoDB:GNI_169910"/>
<sequence length="128" mass="13942">MTGMTFDVGSPSEEICTSLVSVRPVVDRRSEAPGGVPPAMPNCVRLGLDTHDKVSPKFLLTVALQTVDQLLNNEGTLFSHDQIQLLSQGERPTVRLDLEGADKYDDAKTTADEPERVRNVSKHLLASV</sequence>
<gene>
    <name evidence="2" type="ORF">GNI_169910</name>
</gene>
<name>A0A023AYY1_GRENI</name>
<organism evidence="2 3">
    <name type="scientific">Gregarina niphandrodes</name>
    <name type="common">Septate eugregarine</name>
    <dbReference type="NCBI Taxonomy" id="110365"/>
    <lineage>
        <taxon>Eukaryota</taxon>
        <taxon>Sar</taxon>
        <taxon>Alveolata</taxon>
        <taxon>Apicomplexa</taxon>
        <taxon>Conoidasida</taxon>
        <taxon>Gregarinasina</taxon>
        <taxon>Eugregarinorida</taxon>
        <taxon>Gregarinidae</taxon>
        <taxon>Gregarina</taxon>
    </lineage>
</organism>
<dbReference type="GeneID" id="22915815"/>